<dbReference type="Pfam" id="PF00929">
    <property type="entry name" value="RNase_T"/>
    <property type="match status" value="1"/>
</dbReference>
<reference evidence="3 4" key="1">
    <citation type="submission" date="2018-06" db="EMBL/GenBank/DDBJ databases">
        <authorList>
            <consortium name="Pathogen Informatics"/>
            <person name="Doyle S."/>
        </authorList>
    </citation>
    <scope>NUCLEOTIDE SEQUENCE [LARGE SCALE GENOMIC DNA]</scope>
    <source>
        <strain evidence="3 4">NCTC12475</strain>
    </source>
</reference>
<evidence type="ECO:0000313" key="4">
    <source>
        <dbReference type="Proteomes" id="UP000254920"/>
    </source>
</evidence>
<keyword evidence="3" id="KW-0548">Nucleotidyltransferase</keyword>
<evidence type="ECO:0000313" key="3">
    <source>
        <dbReference type="EMBL" id="SUX10307.1"/>
    </source>
</evidence>
<dbReference type="GO" id="GO:0003676">
    <property type="term" value="F:nucleic acid binding"/>
    <property type="evidence" value="ECO:0007669"/>
    <property type="project" value="InterPro"/>
</dbReference>
<dbReference type="GO" id="GO:0008408">
    <property type="term" value="F:3'-5' exonuclease activity"/>
    <property type="evidence" value="ECO:0007669"/>
    <property type="project" value="TreeGrafter"/>
</dbReference>
<keyword evidence="4" id="KW-1185">Reference proteome</keyword>
<dbReference type="EC" id="2.7.7.7" evidence="3"/>
<dbReference type="RefSeq" id="WP_089182733.1">
    <property type="nucleotide sequence ID" value="NZ_CP043427.1"/>
</dbReference>
<comment type="subunit">
    <text evidence="2">DNA polymerase III contains a core (composed of alpha, epsilon and theta chains) that associates with a tau subunit. This core dimerizes to form the POLIII' complex. PolIII' associates with the gamma complex (composed of gamma, delta, delta', psi and chi chains) and with the beta chain to form the complete DNA polymerase III complex.</text>
</comment>
<dbReference type="InterPro" id="IPR013520">
    <property type="entry name" value="Ribonucl_H"/>
</dbReference>
<dbReference type="Gene3D" id="3.30.420.10">
    <property type="entry name" value="Ribonuclease H-like superfamily/Ribonuclease H"/>
    <property type="match status" value="1"/>
</dbReference>
<dbReference type="FunFam" id="3.30.420.10:FF:000045">
    <property type="entry name" value="3'-5' exonuclease DinG"/>
    <property type="match status" value="1"/>
</dbReference>
<evidence type="ECO:0000256" key="2">
    <source>
        <dbReference type="ARBA" id="ARBA00026073"/>
    </source>
</evidence>
<dbReference type="InterPro" id="IPR036397">
    <property type="entry name" value="RNaseH_sf"/>
</dbReference>
<dbReference type="InterPro" id="IPR012337">
    <property type="entry name" value="RNaseH-like_sf"/>
</dbReference>
<name>A0A381DIG3_9BACT</name>
<dbReference type="GO" id="GO:0005829">
    <property type="term" value="C:cytosol"/>
    <property type="evidence" value="ECO:0007669"/>
    <property type="project" value="TreeGrafter"/>
</dbReference>
<dbReference type="PANTHER" id="PTHR30231:SF41">
    <property type="entry name" value="DNA POLYMERASE III SUBUNIT EPSILON"/>
    <property type="match status" value="1"/>
</dbReference>
<dbReference type="Proteomes" id="UP000254920">
    <property type="component" value="Unassembled WGS sequence"/>
</dbReference>
<evidence type="ECO:0000256" key="1">
    <source>
        <dbReference type="ARBA" id="ARBA00025483"/>
    </source>
</evidence>
<dbReference type="SMART" id="SM00479">
    <property type="entry name" value="EXOIII"/>
    <property type="match status" value="1"/>
</dbReference>
<organism evidence="3 4">
    <name type="scientific">Campylobacter sputorum subsp. sputorum</name>
    <dbReference type="NCBI Taxonomy" id="32024"/>
    <lineage>
        <taxon>Bacteria</taxon>
        <taxon>Pseudomonadati</taxon>
        <taxon>Campylobacterota</taxon>
        <taxon>Epsilonproteobacteria</taxon>
        <taxon>Campylobacterales</taxon>
        <taxon>Campylobacteraceae</taxon>
        <taxon>Campylobacter</taxon>
    </lineage>
</organism>
<dbReference type="NCBIfam" id="NF006316">
    <property type="entry name" value="PRK08517.1"/>
    <property type="match status" value="1"/>
</dbReference>
<dbReference type="GO" id="GO:0003887">
    <property type="term" value="F:DNA-directed DNA polymerase activity"/>
    <property type="evidence" value="ECO:0007669"/>
    <property type="project" value="UniProtKB-EC"/>
</dbReference>
<sequence length="257" mass="29488">MQLEAFIKFFITNPLYYKDFVNIASNIKEINEIINVKNLCEWRTLGLNLKKDYINRVIPVFKHTLIKDQIFCIVDIETNGSMKDGQIIEIGAVKLQNSKIIDTFETLIYAPFIPENITQLTGIFTNDLKDAPNLKIALEKFKIFLQDSVFIAHNVRFDYNFISNSLSKIGLGILLNPKLCTIELAKRTISSKKYGLEHLKEILNINNAHHRAMSDTISATKIFQHCLNFIPDNIKTTYDLINFSKTASLMPKPEETL</sequence>
<dbReference type="SUPFAM" id="SSF53098">
    <property type="entry name" value="Ribonuclease H-like"/>
    <property type="match status" value="1"/>
</dbReference>
<dbReference type="CDD" id="cd06127">
    <property type="entry name" value="DEDDh"/>
    <property type="match status" value="1"/>
</dbReference>
<protein>
    <submittedName>
        <fullName evidence="3">DNA polymerase III subunit epsilon</fullName>
        <ecNumber evidence="3">2.7.7.7</ecNumber>
    </submittedName>
</protein>
<proteinExistence type="predicted"/>
<keyword evidence="3" id="KW-0808">Transferase</keyword>
<dbReference type="GO" id="GO:0045004">
    <property type="term" value="P:DNA replication proofreading"/>
    <property type="evidence" value="ECO:0007669"/>
    <property type="project" value="TreeGrafter"/>
</dbReference>
<dbReference type="PANTHER" id="PTHR30231">
    <property type="entry name" value="DNA POLYMERASE III SUBUNIT EPSILON"/>
    <property type="match status" value="1"/>
</dbReference>
<accession>A0A381DIG3</accession>
<dbReference type="OrthoDB" id="9804290at2"/>
<dbReference type="EMBL" id="UFVD01000001">
    <property type="protein sequence ID" value="SUX10307.1"/>
    <property type="molecule type" value="Genomic_DNA"/>
</dbReference>
<dbReference type="AlphaFoldDB" id="A0A381DIG3"/>
<dbReference type="STRING" id="32024.GCA_000788295_00619"/>
<dbReference type="GeneID" id="93090934"/>
<comment type="function">
    <text evidence="1">DNA polymerase III is a complex, multichain enzyme responsible for most of the replicative synthesis in bacteria. The epsilon subunit contain the editing function and is a proofreading 3'-5' exonuclease.</text>
</comment>
<gene>
    <name evidence="3" type="primary">nikD</name>
    <name evidence="3" type="ORF">NCTC12475_00494</name>
</gene>